<feature type="region of interest" description="Disordered" evidence="1">
    <location>
        <begin position="31"/>
        <end position="76"/>
    </location>
</feature>
<dbReference type="AlphaFoldDB" id="A0A146FA87"/>
<accession>A0A146FA87</accession>
<sequence length="76" mass="8456">MAAGGLFRVEELVVKMGDCCYVMELIGRTSSKKSVSNEDRQQVYTPAKSNRMRTAVEEGSLKHDRGYRTNKGLDGV</sequence>
<evidence type="ECO:0000313" key="3">
    <source>
        <dbReference type="Proteomes" id="UP000075230"/>
    </source>
</evidence>
<protein>
    <submittedName>
        <fullName evidence="2">Conserved leucine-rich repeat protein</fullName>
    </submittedName>
</protein>
<proteinExistence type="predicted"/>
<gene>
    <name evidence="2" type="ORF">RIB2604_01602540</name>
</gene>
<evidence type="ECO:0000313" key="2">
    <source>
        <dbReference type="EMBL" id="GAT22838.1"/>
    </source>
</evidence>
<comment type="caution">
    <text evidence="2">The sequence shown here is derived from an EMBL/GenBank/DDBJ whole genome shotgun (WGS) entry which is preliminary data.</text>
</comment>
<feature type="compositionally biased region" description="Basic and acidic residues" evidence="1">
    <location>
        <begin position="54"/>
        <end position="67"/>
    </location>
</feature>
<organism evidence="2 3">
    <name type="scientific">Aspergillus kawachii</name>
    <name type="common">White koji mold</name>
    <name type="synonym">Aspergillus awamori var. kawachi</name>
    <dbReference type="NCBI Taxonomy" id="1069201"/>
    <lineage>
        <taxon>Eukaryota</taxon>
        <taxon>Fungi</taxon>
        <taxon>Dikarya</taxon>
        <taxon>Ascomycota</taxon>
        <taxon>Pezizomycotina</taxon>
        <taxon>Eurotiomycetes</taxon>
        <taxon>Eurotiomycetidae</taxon>
        <taxon>Eurotiales</taxon>
        <taxon>Aspergillaceae</taxon>
        <taxon>Aspergillus</taxon>
        <taxon>Aspergillus subgen. Circumdati</taxon>
    </lineage>
</organism>
<name>A0A146FA87_ASPKA</name>
<reference evidence="2 3" key="1">
    <citation type="journal article" date="2016" name="DNA Res.">
        <title>Genome sequence of Aspergillus luchuensis NBRC 4314.</title>
        <authorList>
            <person name="Yamada O."/>
            <person name="Machida M."/>
            <person name="Hosoyama A."/>
            <person name="Goto M."/>
            <person name="Takahashi T."/>
            <person name="Futagami T."/>
            <person name="Yamagata Y."/>
            <person name="Takeuchi M."/>
            <person name="Kobayashi T."/>
            <person name="Koike H."/>
            <person name="Abe K."/>
            <person name="Asai K."/>
            <person name="Arita M."/>
            <person name="Fujita N."/>
            <person name="Fukuda K."/>
            <person name="Higa K."/>
            <person name="Horikawa H."/>
            <person name="Ishikawa T."/>
            <person name="Jinno K."/>
            <person name="Kato Y."/>
            <person name="Kirimura K."/>
            <person name="Mizutani O."/>
            <person name="Nakasone K."/>
            <person name="Sano M."/>
            <person name="Shiraishi Y."/>
            <person name="Tsukahara M."/>
            <person name="Gomi K."/>
        </authorList>
    </citation>
    <scope>NUCLEOTIDE SEQUENCE [LARGE SCALE GENOMIC DNA]</scope>
    <source>
        <strain evidence="2 3">RIB 2604</strain>
    </source>
</reference>
<reference evidence="3" key="2">
    <citation type="submission" date="2016-02" db="EMBL/GenBank/DDBJ databases">
        <title>Genome sequencing of Aspergillus luchuensis NBRC 4314.</title>
        <authorList>
            <person name="Yamada O."/>
        </authorList>
    </citation>
    <scope>NUCLEOTIDE SEQUENCE [LARGE SCALE GENOMIC DNA]</scope>
    <source>
        <strain evidence="3">RIB 2604</strain>
    </source>
</reference>
<evidence type="ECO:0000256" key="1">
    <source>
        <dbReference type="SAM" id="MobiDB-lite"/>
    </source>
</evidence>
<dbReference type="EMBL" id="BCWF01000016">
    <property type="protein sequence ID" value="GAT22838.1"/>
    <property type="molecule type" value="Genomic_DNA"/>
</dbReference>
<dbReference type="Proteomes" id="UP000075230">
    <property type="component" value="Unassembled WGS sequence"/>
</dbReference>